<accession>A0A7Z0EDQ8</accession>
<comment type="similarity">
    <text evidence="1">Belongs to the CdaR family.</text>
</comment>
<dbReference type="InterPro" id="IPR041522">
    <property type="entry name" value="CdaR_GGDEF"/>
</dbReference>
<organism evidence="4 5">
    <name type="scientific">Glaciibacter psychrotolerans</name>
    <dbReference type="NCBI Taxonomy" id="670054"/>
    <lineage>
        <taxon>Bacteria</taxon>
        <taxon>Bacillati</taxon>
        <taxon>Actinomycetota</taxon>
        <taxon>Actinomycetes</taxon>
        <taxon>Micrococcales</taxon>
        <taxon>Microbacteriaceae</taxon>
        <taxon>Glaciibacter</taxon>
    </lineage>
</organism>
<dbReference type="PANTHER" id="PTHR33744:SF17">
    <property type="entry name" value="CONSERVED PROTEIN"/>
    <property type="match status" value="1"/>
</dbReference>
<dbReference type="PANTHER" id="PTHR33744">
    <property type="entry name" value="CARBOHYDRATE DIACID REGULATOR"/>
    <property type="match status" value="1"/>
</dbReference>
<gene>
    <name evidence="4" type="ORF">HNR05_001531</name>
</gene>
<name>A0A7Z0EDQ8_9MICO</name>
<dbReference type="Pfam" id="PF17853">
    <property type="entry name" value="GGDEF_2"/>
    <property type="match status" value="1"/>
</dbReference>
<dbReference type="EMBL" id="JACCFM010000001">
    <property type="protein sequence ID" value="NYJ19740.1"/>
    <property type="molecule type" value="Genomic_DNA"/>
</dbReference>
<dbReference type="InterPro" id="IPR051448">
    <property type="entry name" value="CdaR-like_regulators"/>
</dbReference>
<dbReference type="RefSeq" id="WP_179578457.1">
    <property type="nucleotide sequence ID" value="NZ_JACCFM010000001.1"/>
</dbReference>
<evidence type="ECO:0000256" key="1">
    <source>
        <dbReference type="ARBA" id="ARBA00006754"/>
    </source>
</evidence>
<evidence type="ECO:0000259" key="2">
    <source>
        <dbReference type="Pfam" id="PF13556"/>
    </source>
</evidence>
<dbReference type="InterPro" id="IPR042070">
    <property type="entry name" value="PucR_C-HTH_sf"/>
</dbReference>
<evidence type="ECO:0000313" key="5">
    <source>
        <dbReference type="Proteomes" id="UP000537260"/>
    </source>
</evidence>
<dbReference type="Gene3D" id="1.10.10.2840">
    <property type="entry name" value="PucR C-terminal helix-turn-helix domain"/>
    <property type="match status" value="1"/>
</dbReference>
<sequence length="539" mass="57340">MVTPREVQSERSERTELSVGELLGILDGGGLHLASGRPEILLPRTSPTLYDPWAPSSGRRSGVLLGIGLHPTEAKTLEVVRESARHGFGAIVIKSLSLSLSSIAALADAEGIALLVADDELDWRQLDALISSALRSAPDSNTELSGLAIGDLFALANAIAALVGGATSIEDLQERVLAYSTVPDQPIDEDRRVGILGRQVPFLPENAEQYAAVFRAPGALWVSGVRPALDRVAVAIRAGAQPLGSIWVVDATGDIDADALGALERAADIAALHLLRARNAADLARQQRGALLRRLLEGGEDSKLIVEQLGLDTAGSFIAVGFQPQFAAGGDEPRMGRLIDLIAMQCEAHQHGTECVVLGNTVYSLFTGAAAADVAGIQSMAERLVARAASALRLEVRAALGSTVATVGEISRSRHDADLVLLLLANHQTVVSVASAHEARSRLTLLELSQVFRDTPRLLSPHASAVLDCDSRTGSDYAGTLRTYLDSARDSAVTASRLSVHQNTLRYRLRRAEELFGIDLGNPDDTMTLWLSLRVVEFN</sequence>
<protein>
    <submittedName>
        <fullName evidence="4">DNA-binding PucR family transcriptional regulator</fullName>
    </submittedName>
</protein>
<dbReference type="GO" id="GO:0003677">
    <property type="term" value="F:DNA binding"/>
    <property type="evidence" value="ECO:0007669"/>
    <property type="project" value="UniProtKB-KW"/>
</dbReference>
<evidence type="ECO:0000313" key="4">
    <source>
        <dbReference type="EMBL" id="NYJ19740.1"/>
    </source>
</evidence>
<evidence type="ECO:0000259" key="3">
    <source>
        <dbReference type="Pfam" id="PF17853"/>
    </source>
</evidence>
<keyword evidence="5" id="KW-1185">Reference proteome</keyword>
<dbReference type="InterPro" id="IPR025736">
    <property type="entry name" value="PucR_C-HTH_dom"/>
</dbReference>
<reference evidence="4 5" key="1">
    <citation type="submission" date="2020-07" db="EMBL/GenBank/DDBJ databases">
        <title>Sequencing the genomes of 1000 actinobacteria strains.</title>
        <authorList>
            <person name="Klenk H.-P."/>
        </authorList>
    </citation>
    <scope>NUCLEOTIDE SEQUENCE [LARGE SCALE GENOMIC DNA]</scope>
    <source>
        <strain evidence="4 5">LI1</strain>
    </source>
</reference>
<dbReference type="Pfam" id="PF13556">
    <property type="entry name" value="HTH_30"/>
    <property type="match status" value="1"/>
</dbReference>
<feature type="domain" description="PucR C-terminal helix-turn-helix" evidence="2">
    <location>
        <begin position="479"/>
        <end position="535"/>
    </location>
</feature>
<dbReference type="Proteomes" id="UP000537260">
    <property type="component" value="Unassembled WGS sequence"/>
</dbReference>
<comment type="caution">
    <text evidence="4">The sequence shown here is derived from an EMBL/GenBank/DDBJ whole genome shotgun (WGS) entry which is preliminary data.</text>
</comment>
<dbReference type="AlphaFoldDB" id="A0A7Z0EDQ8"/>
<feature type="domain" description="CdaR GGDEF-like" evidence="3">
    <location>
        <begin position="307"/>
        <end position="421"/>
    </location>
</feature>
<proteinExistence type="inferred from homology"/>
<keyword evidence="4" id="KW-0238">DNA-binding</keyword>